<dbReference type="InterPro" id="IPR013762">
    <property type="entry name" value="Integrase-like_cat_sf"/>
</dbReference>
<dbReference type="InterPro" id="IPR010998">
    <property type="entry name" value="Integrase_recombinase_N"/>
</dbReference>
<dbReference type="Gene3D" id="1.10.443.10">
    <property type="entry name" value="Intergrase catalytic core"/>
    <property type="match status" value="1"/>
</dbReference>
<dbReference type="EMBL" id="SIHI01000001">
    <property type="protein sequence ID" value="TWT57713.1"/>
    <property type="molecule type" value="Genomic_DNA"/>
</dbReference>
<evidence type="ECO:0000313" key="5">
    <source>
        <dbReference type="Proteomes" id="UP000317243"/>
    </source>
</evidence>
<dbReference type="OrthoDB" id="212717at2"/>
<keyword evidence="1" id="KW-0238">DNA-binding</keyword>
<feature type="region of interest" description="Disordered" evidence="3">
    <location>
        <begin position="1"/>
        <end position="44"/>
    </location>
</feature>
<dbReference type="AlphaFoldDB" id="A0A5C5X632"/>
<sequence>MIAPSHRRSANDDERSSILKFPTIYDPGNISNPPASSGGHARDPEEKLTLRKYYTQELLPTFSIELSPRSLKEDEGALRRWEELTDDPDIRDVTSETLQTFRDVLLPGRSPHTVNKIWREIKSIFACACDDGIIAAVPCVSRRMKSRLVHAPSKRQRETVTVAELERLWNSCHRATYPTEATLPGSLTTMRLWRVLLVMQWTYGQRTRDLTQLKWQDVRFSDRLIQFEALKTSKLQGLPMTTTVERHLRSIQSDDDMVFPGFRSPGCYLHQQKRWKRGYYATWRAEILPAANVVDLQIKHFRERVVTEYNAIEDKLGNWIAGHYVPGVSAQNYDLPTKRIREAVESAPVPECFLGLDPGDRQRTLF</sequence>
<evidence type="ECO:0000313" key="4">
    <source>
        <dbReference type="EMBL" id="TWT57713.1"/>
    </source>
</evidence>
<evidence type="ECO:0000256" key="1">
    <source>
        <dbReference type="ARBA" id="ARBA00023125"/>
    </source>
</evidence>
<evidence type="ECO:0000256" key="2">
    <source>
        <dbReference type="ARBA" id="ARBA00023172"/>
    </source>
</evidence>
<dbReference type="GO" id="GO:0003677">
    <property type="term" value="F:DNA binding"/>
    <property type="evidence" value="ECO:0007669"/>
    <property type="project" value="UniProtKB-KW"/>
</dbReference>
<dbReference type="SUPFAM" id="SSF56349">
    <property type="entry name" value="DNA breaking-rejoining enzymes"/>
    <property type="match status" value="1"/>
</dbReference>
<organism evidence="4 5">
    <name type="scientific">Thalassoglobus neptunius</name>
    <dbReference type="NCBI Taxonomy" id="1938619"/>
    <lineage>
        <taxon>Bacteria</taxon>
        <taxon>Pseudomonadati</taxon>
        <taxon>Planctomycetota</taxon>
        <taxon>Planctomycetia</taxon>
        <taxon>Planctomycetales</taxon>
        <taxon>Planctomycetaceae</taxon>
        <taxon>Thalassoglobus</taxon>
    </lineage>
</organism>
<accession>A0A5C5X632</accession>
<gene>
    <name evidence="4" type="ORF">KOR42_10770</name>
</gene>
<dbReference type="RefSeq" id="WP_146507599.1">
    <property type="nucleotide sequence ID" value="NZ_SIHI01000001.1"/>
</dbReference>
<keyword evidence="5" id="KW-1185">Reference proteome</keyword>
<dbReference type="GO" id="GO:0006310">
    <property type="term" value="P:DNA recombination"/>
    <property type="evidence" value="ECO:0007669"/>
    <property type="project" value="UniProtKB-KW"/>
</dbReference>
<reference evidence="4 5" key="1">
    <citation type="submission" date="2019-02" db="EMBL/GenBank/DDBJ databases">
        <title>Deep-cultivation of Planctomycetes and their phenomic and genomic characterization uncovers novel biology.</title>
        <authorList>
            <person name="Wiegand S."/>
            <person name="Jogler M."/>
            <person name="Boedeker C."/>
            <person name="Pinto D."/>
            <person name="Vollmers J."/>
            <person name="Rivas-Marin E."/>
            <person name="Kohn T."/>
            <person name="Peeters S.H."/>
            <person name="Heuer A."/>
            <person name="Rast P."/>
            <person name="Oberbeckmann S."/>
            <person name="Bunk B."/>
            <person name="Jeske O."/>
            <person name="Meyerdierks A."/>
            <person name="Storesund J.E."/>
            <person name="Kallscheuer N."/>
            <person name="Luecker S."/>
            <person name="Lage O.M."/>
            <person name="Pohl T."/>
            <person name="Merkel B.J."/>
            <person name="Hornburger P."/>
            <person name="Mueller R.-W."/>
            <person name="Bruemmer F."/>
            <person name="Labrenz M."/>
            <person name="Spormann A.M."/>
            <person name="Op Den Camp H."/>
            <person name="Overmann J."/>
            <person name="Amann R."/>
            <person name="Jetten M.S.M."/>
            <person name="Mascher T."/>
            <person name="Medema M.H."/>
            <person name="Devos D.P."/>
            <person name="Kaster A.-K."/>
            <person name="Ovreas L."/>
            <person name="Rohde M."/>
            <person name="Galperin M.Y."/>
            <person name="Jogler C."/>
        </authorList>
    </citation>
    <scope>NUCLEOTIDE SEQUENCE [LARGE SCALE GENOMIC DNA]</scope>
    <source>
        <strain evidence="4 5">KOR42</strain>
    </source>
</reference>
<evidence type="ECO:0008006" key="6">
    <source>
        <dbReference type="Google" id="ProtNLM"/>
    </source>
</evidence>
<dbReference type="Gene3D" id="1.10.150.130">
    <property type="match status" value="1"/>
</dbReference>
<dbReference type="InterPro" id="IPR011010">
    <property type="entry name" value="DNA_brk_join_enz"/>
</dbReference>
<protein>
    <recommendedName>
        <fullName evidence="6">Phage integrase family protein</fullName>
    </recommendedName>
</protein>
<dbReference type="Proteomes" id="UP000317243">
    <property type="component" value="Unassembled WGS sequence"/>
</dbReference>
<evidence type="ECO:0000256" key="3">
    <source>
        <dbReference type="SAM" id="MobiDB-lite"/>
    </source>
</evidence>
<keyword evidence="2" id="KW-0233">DNA recombination</keyword>
<proteinExistence type="predicted"/>
<dbReference type="GO" id="GO:0015074">
    <property type="term" value="P:DNA integration"/>
    <property type="evidence" value="ECO:0007669"/>
    <property type="project" value="InterPro"/>
</dbReference>
<comment type="caution">
    <text evidence="4">The sequence shown here is derived from an EMBL/GenBank/DDBJ whole genome shotgun (WGS) entry which is preliminary data.</text>
</comment>
<name>A0A5C5X632_9PLAN</name>